<protein>
    <submittedName>
        <fullName evidence="1">Uncharacterized protein</fullName>
    </submittedName>
</protein>
<dbReference type="EMBL" id="AJWJ01000104">
    <property type="protein sequence ID" value="KAF2075340.1"/>
    <property type="molecule type" value="Genomic_DNA"/>
</dbReference>
<dbReference type="Proteomes" id="UP000695562">
    <property type="component" value="Unassembled WGS sequence"/>
</dbReference>
<dbReference type="AlphaFoldDB" id="A0A8J4PWV8"/>
<reference evidence="1" key="1">
    <citation type="submission" date="2020-01" db="EMBL/GenBank/DDBJ databases">
        <title>Development of genomics and gene disruption for Polysphondylium violaceum indicates a role for the polyketide synthase stlB in stalk morphogenesis.</title>
        <authorList>
            <person name="Narita B."/>
            <person name="Kawabe Y."/>
            <person name="Kin K."/>
            <person name="Saito T."/>
            <person name="Gibbs R."/>
            <person name="Kuspa A."/>
            <person name="Muzny D."/>
            <person name="Queller D."/>
            <person name="Richards S."/>
            <person name="Strassman J."/>
            <person name="Sucgang R."/>
            <person name="Worley K."/>
            <person name="Schaap P."/>
        </authorList>
    </citation>
    <scope>NUCLEOTIDE SEQUENCE</scope>
    <source>
        <strain evidence="1">QSvi11</strain>
    </source>
</reference>
<comment type="caution">
    <text evidence="1">The sequence shown here is derived from an EMBL/GenBank/DDBJ whole genome shotgun (WGS) entry which is preliminary data.</text>
</comment>
<keyword evidence="2" id="KW-1185">Reference proteome</keyword>
<proteinExistence type="predicted"/>
<organism evidence="1 2">
    <name type="scientific">Polysphondylium violaceum</name>
    <dbReference type="NCBI Taxonomy" id="133409"/>
    <lineage>
        <taxon>Eukaryota</taxon>
        <taxon>Amoebozoa</taxon>
        <taxon>Evosea</taxon>
        <taxon>Eumycetozoa</taxon>
        <taxon>Dictyostelia</taxon>
        <taxon>Dictyosteliales</taxon>
        <taxon>Dictyosteliaceae</taxon>
        <taxon>Polysphondylium</taxon>
    </lineage>
</organism>
<sequence length="441" mass="49151">MVFPKKEILNHPSHIPKVFGELKIRGNLADHIRKYKTLNSSTIPSPRVPVCNGVAALNTHQTQAIVFKTPLLSMEKITENSFKNANFKNIKGIKQTLDSDIKPLYDSICKLGDKAWVVVEDQRGEQYCMVFSESGFIYTKCTAMSPYFGVKSSDINAKYHAYVEFGFHSSNLNFGGCHSYDLGLTQIFPHISAAMMIAKTLNYFLVGGIGFDANEFASRLTLAASDLGLGFLSFYTPKWALTGHVECLTFALVFIANSLYDPAYGRTLVQVFNWDTNNDWKLKTQTLLNTKSPGFEQGTSSVDTKLTKQPTRDIVTTTFPYDSVKCYYSALVYQVDSLTTPSSFALRVTLDNDITQGFTYAYSRPPQNQGKAGQIIQGRPLDPQEFLSCSIGKFQSSPLNTLITTNHQTPVSASMDIVESQLTNLFNVIININNKSVQSFY</sequence>
<accession>A0A8J4PWV8</accession>
<evidence type="ECO:0000313" key="1">
    <source>
        <dbReference type="EMBL" id="KAF2075340.1"/>
    </source>
</evidence>
<dbReference type="OrthoDB" id="1062969at2759"/>
<evidence type="ECO:0000313" key="2">
    <source>
        <dbReference type="Proteomes" id="UP000695562"/>
    </source>
</evidence>
<gene>
    <name evidence="1" type="ORF">CYY_003369</name>
</gene>
<name>A0A8J4PWV8_9MYCE</name>